<dbReference type="EMBL" id="CAJOBC010009139">
    <property type="protein sequence ID" value="CAF3980279.1"/>
    <property type="molecule type" value="Genomic_DNA"/>
</dbReference>
<evidence type="ECO:0000313" key="3">
    <source>
        <dbReference type="Proteomes" id="UP000663829"/>
    </source>
</evidence>
<reference evidence="1" key="1">
    <citation type="submission" date="2021-02" db="EMBL/GenBank/DDBJ databases">
        <authorList>
            <person name="Nowell W R."/>
        </authorList>
    </citation>
    <scope>NUCLEOTIDE SEQUENCE</scope>
</reference>
<evidence type="ECO:0000313" key="1">
    <source>
        <dbReference type="EMBL" id="CAF1216490.1"/>
    </source>
</evidence>
<dbReference type="Proteomes" id="UP000663829">
    <property type="component" value="Unassembled WGS sequence"/>
</dbReference>
<dbReference type="Proteomes" id="UP000681722">
    <property type="component" value="Unassembled WGS sequence"/>
</dbReference>
<accession>A0A814XIY5</accession>
<proteinExistence type="predicted"/>
<sequence length="169" mass="19203">MANQIRDSIAEKLRDNVYALLADEATDVSHKKQLSICLRLIEDQYQIKEFFMGFVRLYRFDAATLAKEIRDFLINHNISLSMANFSAIIQALQDLIHDGGGRAIDARGVSTDLGSAQNLINTIYEPFNRMRNEISFKDLFQQAIAFGIKMVLILVDLFESTSNNNFATF</sequence>
<evidence type="ECO:0008006" key="4">
    <source>
        <dbReference type="Google" id="ProtNLM"/>
    </source>
</evidence>
<dbReference type="PANTHER" id="PTHR45749">
    <property type="match status" value="1"/>
</dbReference>
<organism evidence="1 3">
    <name type="scientific">Didymodactylos carnosus</name>
    <dbReference type="NCBI Taxonomy" id="1234261"/>
    <lineage>
        <taxon>Eukaryota</taxon>
        <taxon>Metazoa</taxon>
        <taxon>Spiralia</taxon>
        <taxon>Gnathifera</taxon>
        <taxon>Rotifera</taxon>
        <taxon>Eurotatoria</taxon>
        <taxon>Bdelloidea</taxon>
        <taxon>Philodinida</taxon>
        <taxon>Philodinidae</taxon>
        <taxon>Didymodactylos</taxon>
    </lineage>
</organism>
<gene>
    <name evidence="1" type="ORF">GPM918_LOCUS24478</name>
    <name evidence="2" type="ORF">SRO942_LOCUS24477</name>
</gene>
<comment type="caution">
    <text evidence="1">The sequence shown here is derived from an EMBL/GenBank/DDBJ whole genome shotgun (WGS) entry which is preliminary data.</text>
</comment>
<protein>
    <recommendedName>
        <fullName evidence="4">DUF4371 domain-containing protein</fullName>
    </recommendedName>
</protein>
<keyword evidence="3" id="KW-1185">Reference proteome</keyword>
<dbReference type="AlphaFoldDB" id="A0A814XIY5"/>
<dbReference type="OrthoDB" id="6617004at2759"/>
<dbReference type="PANTHER" id="PTHR45749:SF21">
    <property type="entry name" value="DUF4371 DOMAIN-CONTAINING PROTEIN"/>
    <property type="match status" value="1"/>
</dbReference>
<evidence type="ECO:0000313" key="2">
    <source>
        <dbReference type="EMBL" id="CAF3980279.1"/>
    </source>
</evidence>
<name>A0A814XIY5_9BILA</name>
<dbReference type="EMBL" id="CAJNOQ010009138">
    <property type="protein sequence ID" value="CAF1216490.1"/>
    <property type="molecule type" value="Genomic_DNA"/>
</dbReference>